<evidence type="ECO:0000313" key="2">
    <source>
        <dbReference type="Proteomes" id="UP000193719"/>
    </source>
</evidence>
<proteinExistence type="predicted"/>
<name>A0A1Y1UZF6_9FUNG</name>
<dbReference type="OrthoDB" id="2977716at2759"/>
<reference evidence="1 2" key="1">
    <citation type="submission" date="2016-08" db="EMBL/GenBank/DDBJ databases">
        <title>Genomes of anaerobic fungi encode conserved fungal cellulosomes for biomass hydrolysis.</title>
        <authorList>
            <consortium name="DOE Joint Genome Institute"/>
            <person name="Haitjema C.H."/>
            <person name="Gilmore S.P."/>
            <person name="Henske J.K."/>
            <person name="Solomon K.V."/>
            <person name="De Groot R."/>
            <person name="Kuo A."/>
            <person name="Mondo S.J."/>
            <person name="Salamov A.A."/>
            <person name="Labutti K."/>
            <person name="Zhao Z."/>
            <person name="Chiniquy J."/>
            <person name="Barry K."/>
            <person name="Brewer H.M."/>
            <person name="Purvine S.O."/>
            <person name="Wright A.T."/>
            <person name="Boxma B."/>
            <person name="Van Alen T."/>
            <person name="Hackstein J.H."/>
            <person name="Baker S.E."/>
            <person name="Grigoriev I.V."/>
            <person name="O'Malley M.A."/>
        </authorList>
    </citation>
    <scope>NUCLEOTIDE SEQUENCE [LARGE SCALE GENOMIC DNA]</scope>
    <source>
        <strain evidence="2">finn</strain>
    </source>
</reference>
<dbReference type="EMBL" id="MCFH01000048">
    <property type="protein sequence ID" value="ORX44059.1"/>
    <property type="molecule type" value="Genomic_DNA"/>
</dbReference>
<evidence type="ECO:0000313" key="1">
    <source>
        <dbReference type="EMBL" id="ORX44059.1"/>
    </source>
</evidence>
<sequence length="168" mass="20077">KKWIQQYHEDKTKLEKRPKGLWITGKSRSGKTSLLTLLGNYSYFKNIWNALNFSNEDSYNIMDDFELTFEKPVDLSFYKAWIGSQKVTTITDKYVRKMEIYNGKPLIWINNNRFEDQVQFPSCRRYIKENMTIIELGEDDLYTPKNRSTPKNTWFCNNIITKELEETT</sequence>
<reference evidence="1 2" key="2">
    <citation type="submission" date="2016-08" db="EMBL/GenBank/DDBJ databases">
        <title>Pervasive Adenine N6-methylation of Active Genes in Fungi.</title>
        <authorList>
            <consortium name="DOE Joint Genome Institute"/>
            <person name="Mondo S.J."/>
            <person name="Dannebaum R.O."/>
            <person name="Kuo R.C."/>
            <person name="Labutti K."/>
            <person name="Haridas S."/>
            <person name="Kuo A."/>
            <person name="Salamov A."/>
            <person name="Ahrendt S.R."/>
            <person name="Lipzen A."/>
            <person name="Sullivan W."/>
            <person name="Andreopoulos W.B."/>
            <person name="Clum A."/>
            <person name="Lindquist E."/>
            <person name="Daum C."/>
            <person name="Ramamoorthy G.K."/>
            <person name="Gryganskyi A."/>
            <person name="Culley D."/>
            <person name="Magnuson J.K."/>
            <person name="James T.Y."/>
            <person name="O'Malley M.A."/>
            <person name="Stajich J.E."/>
            <person name="Spatafora J.W."/>
            <person name="Visel A."/>
            <person name="Grigoriev I.V."/>
        </authorList>
    </citation>
    <scope>NUCLEOTIDE SEQUENCE [LARGE SCALE GENOMIC DNA]</scope>
    <source>
        <strain evidence="2">finn</strain>
    </source>
</reference>
<dbReference type="Proteomes" id="UP000193719">
    <property type="component" value="Unassembled WGS sequence"/>
</dbReference>
<feature type="non-terminal residue" evidence="1">
    <location>
        <position position="1"/>
    </location>
</feature>
<dbReference type="AlphaFoldDB" id="A0A1Y1UZF6"/>
<gene>
    <name evidence="1" type="ORF">BCR36DRAFT_459148</name>
</gene>
<evidence type="ECO:0008006" key="3">
    <source>
        <dbReference type="Google" id="ProtNLM"/>
    </source>
</evidence>
<organism evidence="1 2">
    <name type="scientific">Piromyces finnis</name>
    <dbReference type="NCBI Taxonomy" id="1754191"/>
    <lineage>
        <taxon>Eukaryota</taxon>
        <taxon>Fungi</taxon>
        <taxon>Fungi incertae sedis</taxon>
        <taxon>Chytridiomycota</taxon>
        <taxon>Chytridiomycota incertae sedis</taxon>
        <taxon>Neocallimastigomycetes</taxon>
        <taxon>Neocallimastigales</taxon>
        <taxon>Neocallimastigaceae</taxon>
        <taxon>Piromyces</taxon>
    </lineage>
</organism>
<accession>A0A1Y1UZF6</accession>
<comment type="caution">
    <text evidence="1">The sequence shown here is derived from an EMBL/GenBank/DDBJ whole genome shotgun (WGS) entry which is preliminary data.</text>
</comment>
<protein>
    <recommendedName>
        <fullName evidence="3">Parvovirus non-structural protein 1 helicase domain-containing protein</fullName>
    </recommendedName>
</protein>
<keyword evidence="2" id="KW-1185">Reference proteome</keyword>